<name>A0A0P9L7Y7_PSECA</name>
<evidence type="ECO:0000313" key="2">
    <source>
        <dbReference type="EMBL" id="KPW72725.1"/>
    </source>
</evidence>
<comment type="caution">
    <text evidence="2">The sequence shown here is derived from an EMBL/GenBank/DDBJ whole genome shotgun (WGS) entry which is preliminary data.</text>
</comment>
<evidence type="ECO:0000256" key="1">
    <source>
        <dbReference type="SAM" id="MobiDB-lite"/>
    </source>
</evidence>
<feature type="region of interest" description="Disordered" evidence="1">
    <location>
        <begin position="1"/>
        <end position="22"/>
    </location>
</feature>
<protein>
    <submittedName>
        <fullName evidence="2">Uncharacterized protein</fullName>
    </submittedName>
</protein>
<evidence type="ECO:0000313" key="3">
    <source>
        <dbReference type="Proteomes" id="UP000050564"/>
    </source>
</evidence>
<dbReference type="EMBL" id="LJPX01000327">
    <property type="protein sequence ID" value="KPW72725.1"/>
    <property type="molecule type" value="Genomic_DNA"/>
</dbReference>
<reference evidence="2 3" key="1">
    <citation type="submission" date="2015-09" db="EMBL/GenBank/DDBJ databases">
        <title>Genome announcement of multiple Pseudomonas syringae strains.</title>
        <authorList>
            <person name="Thakur S."/>
            <person name="Wang P.W."/>
            <person name="Gong Y."/>
            <person name="Weir B.S."/>
            <person name="Guttman D.S."/>
        </authorList>
    </citation>
    <scope>NUCLEOTIDE SEQUENCE [LARGE SCALE GENOMIC DNA]</scope>
    <source>
        <strain evidence="2 3">ICMP2823</strain>
    </source>
</reference>
<organism evidence="2 3">
    <name type="scientific">Pseudomonas cannabina</name>
    <dbReference type="NCBI Taxonomy" id="86840"/>
    <lineage>
        <taxon>Bacteria</taxon>
        <taxon>Pseudomonadati</taxon>
        <taxon>Pseudomonadota</taxon>
        <taxon>Gammaproteobacteria</taxon>
        <taxon>Pseudomonadales</taxon>
        <taxon>Pseudomonadaceae</taxon>
        <taxon>Pseudomonas</taxon>
    </lineage>
</organism>
<dbReference type="AlphaFoldDB" id="A0A0P9L7Y7"/>
<dbReference type="Proteomes" id="UP000050564">
    <property type="component" value="Unassembled WGS sequence"/>
</dbReference>
<proteinExistence type="predicted"/>
<dbReference type="PATRIC" id="fig|86840.3.peg.5981"/>
<accession>A0A0P9L7Y7</accession>
<gene>
    <name evidence="2" type="ORF">ALO81_05297</name>
</gene>
<sequence length="166" mass="17882">MGTRLQRAGAGRLHERQGTDHQPVALRLSDGQRGQPVGACTPDCQQVHIMLRIRGSIGLWPVDLTLELDEGDWARLGAQLKAVAPEVSAAVVESKPVNPDDRLWQVAQELLHKAGHMSGPDLLAQLEGLTGSTAAGKHLLVRLRHSANVKVESGGDAPLYSWIETV</sequence>